<name>A0A101P2X4_9ACTN</name>
<dbReference type="Proteomes" id="UP000053127">
    <property type="component" value="Unassembled WGS sequence"/>
</dbReference>
<keyword evidence="1" id="KW-0812">Transmembrane</keyword>
<proteinExistence type="predicted"/>
<protein>
    <submittedName>
        <fullName evidence="2">Uncharacterized protein</fullName>
    </submittedName>
</protein>
<keyword evidence="1" id="KW-1133">Transmembrane helix</keyword>
<dbReference type="STRING" id="67386.AQI95_21225"/>
<dbReference type="EMBL" id="LMWN01000032">
    <property type="protein sequence ID" value="KUN03964.1"/>
    <property type="molecule type" value="Genomic_DNA"/>
</dbReference>
<feature type="transmembrane region" description="Helical" evidence="1">
    <location>
        <begin position="20"/>
        <end position="38"/>
    </location>
</feature>
<sequence length="191" mass="20564">MGLSPYAAAMSAIDWGDAPTWLGAVFAAAAAGAAVWTLKSQRDQIDEQRDFIAEQRALIAEQSATLILERTALVDAAADRRRGQAEAITWERQGWFLILTNRSRAPITDVHMQHPSGALDVGTVEQTAANPSGIGLEPVADPYPVLGSGQQLGCARPERSSDPVVAMFTDDAGVRWRLDENGRLDEIDPTP</sequence>
<evidence type="ECO:0000313" key="2">
    <source>
        <dbReference type="EMBL" id="KUN03964.1"/>
    </source>
</evidence>
<organism evidence="2 3">
    <name type="scientific">Streptomyces yokosukanensis</name>
    <dbReference type="NCBI Taxonomy" id="67386"/>
    <lineage>
        <taxon>Bacteria</taxon>
        <taxon>Bacillati</taxon>
        <taxon>Actinomycetota</taxon>
        <taxon>Actinomycetes</taxon>
        <taxon>Kitasatosporales</taxon>
        <taxon>Streptomycetaceae</taxon>
        <taxon>Streptomyces</taxon>
    </lineage>
</organism>
<comment type="caution">
    <text evidence="2">The sequence shown here is derived from an EMBL/GenBank/DDBJ whole genome shotgun (WGS) entry which is preliminary data.</text>
</comment>
<keyword evidence="1" id="KW-0472">Membrane</keyword>
<accession>A0A101P2X4</accession>
<reference evidence="2 3" key="1">
    <citation type="submission" date="2015-10" db="EMBL/GenBank/DDBJ databases">
        <title>Draft genome sequence of Streptomyces yokosukanensis DSM 40224, type strain for the species Streptomyces yokosukanensis.</title>
        <authorList>
            <person name="Ruckert C."/>
            <person name="Winkler A."/>
            <person name="Kalinowski J."/>
            <person name="Kampfer P."/>
            <person name="Glaeser S."/>
        </authorList>
    </citation>
    <scope>NUCLEOTIDE SEQUENCE [LARGE SCALE GENOMIC DNA]</scope>
    <source>
        <strain evidence="2 3">DSM 40224</strain>
    </source>
</reference>
<keyword evidence="3" id="KW-1185">Reference proteome</keyword>
<evidence type="ECO:0000256" key="1">
    <source>
        <dbReference type="SAM" id="Phobius"/>
    </source>
</evidence>
<evidence type="ECO:0000313" key="3">
    <source>
        <dbReference type="Proteomes" id="UP000053127"/>
    </source>
</evidence>
<gene>
    <name evidence="2" type="ORF">AQI95_21225</name>
</gene>
<dbReference type="AlphaFoldDB" id="A0A101P2X4"/>